<organism evidence="1 2">
    <name type="scientific">Sulfoacidibacillus ferrooxidans</name>
    <dbReference type="NCBI Taxonomy" id="2005001"/>
    <lineage>
        <taxon>Bacteria</taxon>
        <taxon>Bacillati</taxon>
        <taxon>Bacillota</taxon>
        <taxon>Bacilli</taxon>
        <taxon>Bacillales</taxon>
        <taxon>Alicyclobacillaceae</taxon>
        <taxon>Sulfoacidibacillus</taxon>
    </lineage>
</organism>
<proteinExistence type="predicted"/>
<gene>
    <name evidence="1" type="ORF">MM817_03058</name>
</gene>
<reference evidence="1" key="1">
    <citation type="submission" date="2022-03" db="EMBL/GenBank/DDBJ databases">
        <title>Draft Genome Sequence of Firmicute Strain S0AB, a Heterotrophic Iron/Sulfur-Oxidizing Extreme Acidophile.</title>
        <authorList>
            <person name="Vergara E."/>
            <person name="Pakostova E."/>
            <person name="Johnson D.B."/>
            <person name="Holmes D.S."/>
        </authorList>
    </citation>
    <scope>NUCLEOTIDE SEQUENCE</scope>
    <source>
        <strain evidence="1">S0AB</strain>
    </source>
</reference>
<evidence type="ECO:0000313" key="1">
    <source>
        <dbReference type="EMBL" id="MCI0184761.1"/>
    </source>
</evidence>
<dbReference type="AlphaFoldDB" id="A0A9X1VAP3"/>
<name>A0A9X1VAP3_9BACL</name>
<keyword evidence="2" id="KW-1185">Reference proteome</keyword>
<comment type="caution">
    <text evidence="1">The sequence shown here is derived from an EMBL/GenBank/DDBJ whole genome shotgun (WGS) entry which is preliminary data.</text>
</comment>
<dbReference type="Proteomes" id="UP001139263">
    <property type="component" value="Unassembled WGS sequence"/>
</dbReference>
<accession>A0A9X1VAP3</accession>
<dbReference type="EMBL" id="JALBUF010000024">
    <property type="protein sequence ID" value="MCI0184761.1"/>
    <property type="molecule type" value="Genomic_DNA"/>
</dbReference>
<evidence type="ECO:0000313" key="2">
    <source>
        <dbReference type="Proteomes" id="UP001139263"/>
    </source>
</evidence>
<protein>
    <submittedName>
        <fullName evidence="1">Uncharacterized protein</fullName>
    </submittedName>
</protein>
<sequence length="108" mass="12599">MRQTAYTTSTEVFFVEKKQEETEFQVVKPSDELDGIILVKGNVPGVRGRMSDKQTEKVLVLLRQVMSLNLDELQTFHEEYKDYLITLDWTRLGINLNWDDDDDLSATR</sequence>